<reference evidence="2" key="1">
    <citation type="journal article" date="2019" name="Int. J. Syst. Evol. Microbiol.">
        <title>The Global Catalogue of Microorganisms (GCM) 10K type strain sequencing project: providing services to taxonomists for standard genome sequencing and annotation.</title>
        <authorList>
            <consortium name="The Broad Institute Genomics Platform"/>
            <consortium name="The Broad Institute Genome Sequencing Center for Infectious Disease"/>
            <person name="Wu L."/>
            <person name="Ma J."/>
        </authorList>
    </citation>
    <scope>NUCLEOTIDE SEQUENCE [LARGE SCALE GENOMIC DNA]</scope>
    <source>
        <strain evidence="2">JCM 16898</strain>
    </source>
</reference>
<sequence>MLPRLRGNLVTPDITPARGSHAVRGDIRNLSRPRVVGGPGIVPAAPPKYKGTPIFF</sequence>
<dbReference type="Proteomes" id="UP001500689">
    <property type="component" value="Unassembled WGS sequence"/>
</dbReference>
<keyword evidence="2" id="KW-1185">Reference proteome</keyword>
<proteinExistence type="predicted"/>
<accession>A0ABP6YNU6</accession>
<gene>
    <name evidence="1" type="ORF">GCM10022222_84820</name>
</gene>
<evidence type="ECO:0000313" key="1">
    <source>
        <dbReference type="EMBL" id="GAA3587206.1"/>
    </source>
</evidence>
<name>A0ABP6YNU6_9PSEU</name>
<organism evidence="1 2">
    <name type="scientific">Amycolatopsis ultiminotia</name>
    <dbReference type="NCBI Taxonomy" id="543629"/>
    <lineage>
        <taxon>Bacteria</taxon>
        <taxon>Bacillati</taxon>
        <taxon>Actinomycetota</taxon>
        <taxon>Actinomycetes</taxon>
        <taxon>Pseudonocardiales</taxon>
        <taxon>Pseudonocardiaceae</taxon>
        <taxon>Amycolatopsis</taxon>
    </lineage>
</organism>
<evidence type="ECO:0000313" key="2">
    <source>
        <dbReference type="Proteomes" id="UP001500689"/>
    </source>
</evidence>
<comment type="caution">
    <text evidence="1">The sequence shown here is derived from an EMBL/GenBank/DDBJ whole genome shotgun (WGS) entry which is preliminary data.</text>
</comment>
<dbReference type="EMBL" id="BAAAZN010000035">
    <property type="protein sequence ID" value="GAA3587206.1"/>
    <property type="molecule type" value="Genomic_DNA"/>
</dbReference>
<protein>
    <submittedName>
        <fullName evidence="1">Uncharacterized protein</fullName>
    </submittedName>
</protein>